<evidence type="ECO:0000256" key="3">
    <source>
        <dbReference type="ARBA" id="ARBA00023004"/>
    </source>
</evidence>
<dbReference type="InterPro" id="IPR012938">
    <property type="entry name" value="Glc/Sorbosone_DH"/>
</dbReference>
<dbReference type="GO" id="GO:0009055">
    <property type="term" value="F:electron transfer activity"/>
    <property type="evidence" value="ECO:0007669"/>
    <property type="project" value="InterPro"/>
</dbReference>
<gene>
    <name evidence="7" type="primary">yliI_3</name>
    <name evidence="7" type="ORF">K239x_19110</name>
</gene>
<protein>
    <submittedName>
        <fullName evidence="7">Soluble aldose sugar dehydrogenase YliI</fullName>
        <ecNumber evidence="7">1.1.5.-</ecNumber>
    </submittedName>
</protein>
<accession>A0A517NS38</accession>
<dbReference type="InterPro" id="IPR009056">
    <property type="entry name" value="Cyt_c-like_dom"/>
</dbReference>
<dbReference type="AlphaFoldDB" id="A0A517NS38"/>
<evidence type="ECO:0000256" key="5">
    <source>
        <dbReference type="SAM" id="SignalP"/>
    </source>
</evidence>
<evidence type="ECO:0000259" key="6">
    <source>
        <dbReference type="PROSITE" id="PS51007"/>
    </source>
</evidence>
<evidence type="ECO:0000256" key="4">
    <source>
        <dbReference type="PROSITE-ProRule" id="PRU00433"/>
    </source>
</evidence>
<organism evidence="7 8">
    <name type="scientific">Stieleria marina</name>
    <dbReference type="NCBI Taxonomy" id="1930275"/>
    <lineage>
        <taxon>Bacteria</taxon>
        <taxon>Pseudomonadati</taxon>
        <taxon>Planctomycetota</taxon>
        <taxon>Planctomycetia</taxon>
        <taxon>Pirellulales</taxon>
        <taxon>Pirellulaceae</taxon>
        <taxon>Stieleria</taxon>
    </lineage>
</organism>
<dbReference type="GO" id="GO:0016491">
    <property type="term" value="F:oxidoreductase activity"/>
    <property type="evidence" value="ECO:0007669"/>
    <property type="project" value="UniProtKB-KW"/>
</dbReference>
<evidence type="ECO:0000313" key="8">
    <source>
        <dbReference type="Proteomes" id="UP000319817"/>
    </source>
</evidence>
<dbReference type="GO" id="GO:0030246">
    <property type="term" value="F:carbohydrate binding"/>
    <property type="evidence" value="ECO:0007669"/>
    <property type="project" value="InterPro"/>
</dbReference>
<dbReference type="InterPro" id="IPR010502">
    <property type="entry name" value="Carb-bd_dom_fam9"/>
</dbReference>
<dbReference type="EMBL" id="CP036526">
    <property type="protein sequence ID" value="QDT09958.1"/>
    <property type="molecule type" value="Genomic_DNA"/>
</dbReference>
<dbReference type="Gene3D" id="2.120.10.30">
    <property type="entry name" value="TolB, C-terminal domain"/>
    <property type="match status" value="1"/>
</dbReference>
<dbReference type="EC" id="1.1.5.-" evidence="7"/>
<dbReference type="CDD" id="cd09620">
    <property type="entry name" value="CBM9_like_3"/>
    <property type="match status" value="1"/>
</dbReference>
<sequence precursor="true">MNQLHLRAFAICLAWIAIAFAHRCELGAKDAVPTRQIPWLDSKVKGSPDPPLPYKATRVFPGVSLDRPTDAVWVPTAKKWIATQNAGKLVMFDNDPANAVVKPFLDMSDAHGDRVFNAYAVLFHPDQEKHPWCFVTYVTNPKDLNGVKLGRLKVTDPTVPSVDPGSLQELLSWSSKGHAGGTMQFGPDGMLYFSVGDGQGPYPPDADNTGQDLSDLQASIVRINVTNPTAAQPYRTPSDNPFVGQPNAREEIWSFGLRNAWKIAFDPASGDLLAADVGWEMREMIHRVVRGRNHGWSIMEGSQTVKQGIQPKVPITLPLYEHTHVESRSISGGHFWQSDRIPELKGAYIYGDWMTGKVWALKHQGDEVLWQKELVDTPHQIIGFMLGPDGDVLILAYDGTILRLDPNTIETNQEPFPRRLADTGIFSNVAKQIPALGVAEYQISAHHWADGAHSRQWIAVPESQQLGLYNKDNWMTGDTAGRFNFPPDTVLAKTVSYYTDASNPESQRHIETQLLHRYDDDWRAYNYIWNDEQTDAVLQDDVATERKLVIKDPGVAGGSRSQTWRHASRSECLLCHIWAAGTAHAFWPEQLNIALETENQLDHLTRLGLFQKHVTANPPPPSPYDTTHPLQDRARSYLALNCSTCHRKQGGGTADFNFDLTKTLEENNYIDAAPAQGSLGLDNACVVASGDPLRSVLLYRALKSGRGHMPQFGSNVIDIQGVQLLYDWIESLPPKSEENQRIKNAIAALADGPTSVADIQSLLSTLPGAMSLSMACNDESMDANLKNRVVKLATTHDTPLVRDLFEHYLPEDQRIKRLGPTIDADALLSIKGSAESGRHLFEQASDINCRACHRIGQVGQNVGPDLSGIGSQQRPDEILASLLNPSTKVAPNFRSRQILTVDGKALTGIVVNETDVELTLVDSTGKQFKVPADDIEAMQPVAKSAMPDQLLSGMTAQQAADLLSFLSAQKKIGPLQHKQALILRATGPIVIDGKRDESPWASAASIGDFVFTWSDEDDGNRQPTDARMLWDDDYLYVSFQCSDQDVQAKRNTRDSKVYRDDCVEVFASPEINHAENYFNLEMNALGAQLDAYRSASVPGKPSDWNPEGIQIAVAVDGSINDSSDVDQGWSLEVAIPFSLFKHVLPSGKPKPGDRWRLNLNRLEDDQKVLSQWSQGDRNFPRFHHPEYFGFVEFADSRE</sequence>
<dbReference type="SUPFAM" id="SSF46626">
    <property type="entry name" value="Cytochrome c"/>
    <property type="match status" value="2"/>
</dbReference>
<dbReference type="InterPro" id="IPR011041">
    <property type="entry name" value="Quinoprot_gluc/sorb_DH_b-prop"/>
</dbReference>
<evidence type="ECO:0000256" key="2">
    <source>
        <dbReference type="ARBA" id="ARBA00022723"/>
    </source>
</evidence>
<feature type="signal peptide" evidence="5">
    <location>
        <begin position="1"/>
        <end position="21"/>
    </location>
</feature>
<dbReference type="InterPro" id="IPR036909">
    <property type="entry name" value="Cyt_c-like_dom_sf"/>
</dbReference>
<dbReference type="OrthoDB" id="9770043at2"/>
<dbReference type="SUPFAM" id="SSF50952">
    <property type="entry name" value="Soluble quinoprotein glucose dehydrogenase"/>
    <property type="match status" value="1"/>
</dbReference>
<keyword evidence="2 4" id="KW-0479">Metal-binding</keyword>
<dbReference type="Pfam" id="PF07995">
    <property type="entry name" value="GSDH"/>
    <property type="match status" value="1"/>
</dbReference>
<keyword evidence="1 4" id="KW-0349">Heme</keyword>
<dbReference type="PANTHER" id="PTHR19328:SF75">
    <property type="entry name" value="ALDOSE SUGAR DEHYDROGENASE YLII"/>
    <property type="match status" value="1"/>
</dbReference>
<dbReference type="GO" id="GO:0046872">
    <property type="term" value="F:metal ion binding"/>
    <property type="evidence" value="ECO:0007669"/>
    <property type="project" value="UniProtKB-KW"/>
</dbReference>
<dbReference type="NCBIfam" id="TIGR02603">
    <property type="entry name" value="CxxCH_TIGR02603"/>
    <property type="match status" value="1"/>
</dbReference>
<dbReference type="PROSITE" id="PS51007">
    <property type="entry name" value="CYTC"/>
    <property type="match status" value="1"/>
</dbReference>
<keyword evidence="3 4" id="KW-0408">Iron</keyword>
<dbReference type="InterPro" id="IPR013427">
    <property type="entry name" value="Haem-bd_dom_put"/>
</dbReference>
<dbReference type="PANTHER" id="PTHR19328">
    <property type="entry name" value="HEDGEHOG-INTERACTING PROTEIN"/>
    <property type="match status" value="1"/>
</dbReference>
<proteinExistence type="predicted"/>
<evidence type="ECO:0000313" key="7">
    <source>
        <dbReference type="EMBL" id="QDT09958.1"/>
    </source>
</evidence>
<name>A0A517NS38_9BACT</name>
<feature type="chain" id="PRO_5022187578" evidence="5">
    <location>
        <begin position="22"/>
        <end position="1198"/>
    </location>
</feature>
<feature type="domain" description="Cytochrome c" evidence="6">
    <location>
        <begin position="832"/>
        <end position="970"/>
    </location>
</feature>
<keyword evidence="7" id="KW-0560">Oxidoreductase</keyword>
<dbReference type="Gene3D" id="1.10.760.10">
    <property type="entry name" value="Cytochrome c-like domain"/>
    <property type="match status" value="1"/>
</dbReference>
<evidence type="ECO:0000256" key="1">
    <source>
        <dbReference type="ARBA" id="ARBA00022617"/>
    </source>
</evidence>
<dbReference type="GO" id="GO:0004553">
    <property type="term" value="F:hydrolase activity, hydrolyzing O-glycosyl compounds"/>
    <property type="evidence" value="ECO:0007669"/>
    <property type="project" value="InterPro"/>
</dbReference>
<dbReference type="Proteomes" id="UP000319817">
    <property type="component" value="Chromosome"/>
</dbReference>
<dbReference type="SUPFAM" id="SSF49344">
    <property type="entry name" value="CBD9-like"/>
    <property type="match status" value="1"/>
</dbReference>
<dbReference type="GO" id="GO:0016052">
    <property type="term" value="P:carbohydrate catabolic process"/>
    <property type="evidence" value="ECO:0007669"/>
    <property type="project" value="InterPro"/>
</dbReference>
<dbReference type="InterPro" id="IPR011042">
    <property type="entry name" value="6-blade_b-propeller_TolB-like"/>
</dbReference>
<keyword evidence="8" id="KW-1185">Reference proteome</keyword>
<dbReference type="RefSeq" id="WP_145417512.1">
    <property type="nucleotide sequence ID" value="NZ_CP036526.1"/>
</dbReference>
<dbReference type="Pfam" id="PF16011">
    <property type="entry name" value="CBM9_2"/>
    <property type="match status" value="1"/>
</dbReference>
<reference evidence="7 8" key="1">
    <citation type="submission" date="2019-02" db="EMBL/GenBank/DDBJ databases">
        <title>Deep-cultivation of Planctomycetes and their phenomic and genomic characterization uncovers novel biology.</title>
        <authorList>
            <person name="Wiegand S."/>
            <person name="Jogler M."/>
            <person name="Boedeker C."/>
            <person name="Pinto D."/>
            <person name="Vollmers J."/>
            <person name="Rivas-Marin E."/>
            <person name="Kohn T."/>
            <person name="Peeters S.H."/>
            <person name="Heuer A."/>
            <person name="Rast P."/>
            <person name="Oberbeckmann S."/>
            <person name="Bunk B."/>
            <person name="Jeske O."/>
            <person name="Meyerdierks A."/>
            <person name="Storesund J.E."/>
            <person name="Kallscheuer N."/>
            <person name="Luecker S."/>
            <person name="Lage O.M."/>
            <person name="Pohl T."/>
            <person name="Merkel B.J."/>
            <person name="Hornburger P."/>
            <person name="Mueller R.-W."/>
            <person name="Bruemmer F."/>
            <person name="Labrenz M."/>
            <person name="Spormann A.M."/>
            <person name="Op den Camp H."/>
            <person name="Overmann J."/>
            <person name="Amann R."/>
            <person name="Jetten M.S.M."/>
            <person name="Mascher T."/>
            <person name="Medema M.H."/>
            <person name="Devos D.P."/>
            <person name="Kaster A.-K."/>
            <person name="Ovreas L."/>
            <person name="Rohde M."/>
            <person name="Galperin M.Y."/>
            <person name="Jogler C."/>
        </authorList>
    </citation>
    <scope>NUCLEOTIDE SEQUENCE [LARGE SCALE GENOMIC DNA]</scope>
    <source>
        <strain evidence="7 8">K23_9</strain>
    </source>
</reference>
<dbReference type="GO" id="GO:0020037">
    <property type="term" value="F:heme binding"/>
    <property type="evidence" value="ECO:0007669"/>
    <property type="project" value="InterPro"/>
</dbReference>
<dbReference type="Gene3D" id="2.60.40.1190">
    <property type="match status" value="1"/>
</dbReference>
<keyword evidence="5" id="KW-0732">Signal</keyword>